<evidence type="ECO:0000256" key="14">
    <source>
        <dbReference type="SAM" id="MobiDB-lite"/>
    </source>
</evidence>
<evidence type="ECO:0000256" key="1">
    <source>
        <dbReference type="ARBA" id="ARBA00004123"/>
    </source>
</evidence>
<comment type="function">
    <text evidence="13">Acts as a negative regulator of G1 to S cell cycle phase progression by inhibiting cyclin-dependent kinases. Inhibitory effects are additive with GADD45 proteins but also occur in the absence of GADD45 proteins. Acts as a repressor of the orphan nuclear receptor NR4A1 by inhibiting AB domain-mediated transcriptional activity. May be involved in the hormone-mediated regulation of NR4A1 transcriptional activity. May play a role in mitochondrial protein synthesis.</text>
</comment>
<evidence type="ECO:0000313" key="16">
    <source>
        <dbReference type="Proteomes" id="UP001153709"/>
    </source>
</evidence>
<dbReference type="InterPro" id="IPR043035">
    <property type="entry name" value="Ribosomal_mL64_sf"/>
</dbReference>
<accession>A0A9N9SPQ8</accession>
<reference evidence="15" key="1">
    <citation type="submission" date="2022-01" db="EMBL/GenBank/DDBJ databases">
        <authorList>
            <person name="King R."/>
        </authorList>
    </citation>
    <scope>NUCLEOTIDE SEQUENCE</scope>
</reference>
<dbReference type="InterPro" id="IPR018472">
    <property type="entry name" value="Ribosomal_mL64"/>
</dbReference>
<sequence length="271" mass="32101">MIGNKILNTFLKQQRISVIRKFSSQINIEKLEEESNLSPSDFISDEAKARDAIIEQKRNKSRLREQGRSILMNKNPYPEPCASHHGTLKYIRRTYGCYGEASGVNPSLCWPVKEELDSSKEYERLKHPYTIPEMIAEAAKLKKEKEERTAMRQEEIVKRMQKLEGWKQDLFNRIAKKEAEARSVKERKERLVEEVKRHFGYSVDPKDERFKEMLEKKEKEQRKALKEERRKQKEAKLMDKVSKKGNHENQDNEKESDDKEESSKNKNIKEE</sequence>
<keyword evidence="8" id="KW-0687">Ribonucleoprotein</keyword>
<dbReference type="Proteomes" id="UP001153709">
    <property type="component" value="Chromosome 2"/>
</dbReference>
<evidence type="ECO:0000256" key="10">
    <source>
        <dbReference type="ARBA" id="ARBA00030700"/>
    </source>
</evidence>
<evidence type="ECO:0000256" key="5">
    <source>
        <dbReference type="ARBA" id="ARBA00023054"/>
    </source>
</evidence>
<gene>
    <name evidence="15" type="ORF">DIABBA_LOCUS3201</name>
</gene>
<dbReference type="EMBL" id="OU898277">
    <property type="protein sequence ID" value="CAG9829378.1"/>
    <property type="molecule type" value="Genomic_DNA"/>
</dbReference>
<evidence type="ECO:0000256" key="3">
    <source>
        <dbReference type="ARBA" id="ARBA00005421"/>
    </source>
</evidence>
<dbReference type="GO" id="GO:1990904">
    <property type="term" value="C:ribonucleoprotein complex"/>
    <property type="evidence" value="ECO:0007669"/>
    <property type="project" value="UniProtKB-KW"/>
</dbReference>
<keyword evidence="4" id="KW-0689">Ribosomal protein</keyword>
<dbReference type="GO" id="GO:0005840">
    <property type="term" value="C:ribosome"/>
    <property type="evidence" value="ECO:0007669"/>
    <property type="project" value="UniProtKB-KW"/>
</dbReference>
<name>A0A9N9SPQ8_DIABA</name>
<evidence type="ECO:0000313" key="15">
    <source>
        <dbReference type="EMBL" id="CAG9829378.1"/>
    </source>
</evidence>
<keyword evidence="16" id="KW-1185">Reference proteome</keyword>
<dbReference type="OrthoDB" id="6247992at2759"/>
<dbReference type="PANTHER" id="PTHR31761:SF1">
    <property type="entry name" value="LARGE RIBOSOMAL SUBUNIT PROTEIN ML64"/>
    <property type="match status" value="1"/>
</dbReference>
<keyword evidence="7" id="KW-0539">Nucleus</keyword>
<dbReference type="Pfam" id="PF10147">
    <property type="entry name" value="CR6_interact"/>
    <property type="match status" value="1"/>
</dbReference>
<proteinExistence type="inferred from homology"/>
<evidence type="ECO:0000256" key="12">
    <source>
        <dbReference type="ARBA" id="ARBA00035485"/>
    </source>
</evidence>
<keyword evidence="9" id="KW-0131">Cell cycle</keyword>
<organism evidence="15 16">
    <name type="scientific">Diabrotica balteata</name>
    <name type="common">Banded cucumber beetle</name>
    <dbReference type="NCBI Taxonomy" id="107213"/>
    <lineage>
        <taxon>Eukaryota</taxon>
        <taxon>Metazoa</taxon>
        <taxon>Ecdysozoa</taxon>
        <taxon>Arthropoda</taxon>
        <taxon>Hexapoda</taxon>
        <taxon>Insecta</taxon>
        <taxon>Pterygota</taxon>
        <taxon>Neoptera</taxon>
        <taxon>Endopterygota</taxon>
        <taxon>Coleoptera</taxon>
        <taxon>Polyphaga</taxon>
        <taxon>Cucujiformia</taxon>
        <taxon>Chrysomeloidea</taxon>
        <taxon>Chrysomelidae</taxon>
        <taxon>Galerucinae</taxon>
        <taxon>Diabroticina</taxon>
        <taxon>Diabroticites</taxon>
        <taxon>Diabrotica</taxon>
    </lineage>
</organism>
<keyword evidence="5" id="KW-0175">Coiled coil</keyword>
<dbReference type="GO" id="GO:0005634">
    <property type="term" value="C:nucleus"/>
    <property type="evidence" value="ECO:0007669"/>
    <property type="project" value="UniProtKB-SubCell"/>
</dbReference>
<dbReference type="Gene3D" id="6.10.280.120">
    <property type="entry name" value="Growth arrest and DNA-damage-inducible proteins-interacting protein 1"/>
    <property type="match status" value="1"/>
</dbReference>
<protein>
    <recommendedName>
        <fullName evidence="11">Large ribosomal subunit protein mL64</fullName>
    </recommendedName>
    <alternativeName>
        <fullName evidence="10">39S ribosomal protein L59, mitochondrial</fullName>
    </alternativeName>
    <alternativeName>
        <fullName evidence="12">Growth arrest and DNA damage-inducible proteins-interacting protein 1</fullName>
    </alternativeName>
</protein>
<evidence type="ECO:0000256" key="6">
    <source>
        <dbReference type="ARBA" id="ARBA00023128"/>
    </source>
</evidence>
<evidence type="ECO:0000256" key="2">
    <source>
        <dbReference type="ARBA" id="ARBA00004173"/>
    </source>
</evidence>
<keyword evidence="6" id="KW-0496">Mitochondrion</keyword>
<dbReference type="GO" id="GO:0005739">
    <property type="term" value="C:mitochondrion"/>
    <property type="evidence" value="ECO:0007669"/>
    <property type="project" value="UniProtKB-SubCell"/>
</dbReference>
<dbReference type="AlphaFoldDB" id="A0A9N9SPQ8"/>
<evidence type="ECO:0000256" key="11">
    <source>
        <dbReference type="ARBA" id="ARBA00035184"/>
    </source>
</evidence>
<comment type="subcellular location">
    <subcellularLocation>
        <location evidence="2">Mitochondrion</location>
    </subcellularLocation>
    <subcellularLocation>
        <location evidence="1">Nucleus</location>
    </subcellularLocation>
</comment>
<evidence type="ECO:0000256" key="4">
    <source>
        <dbReference type="ARBA" id="ARBA00022980"/>
    </source>
</evidence>
<evidence type="ECO:0000256" key="9">
    <source>
        <dbReference type="ARBA" id="ARBA00023306"/>
    </source>
</evidence>
<comment type="similarity">
    <text evidence="3">Belongs to the mitochondrion-specific ribosomal protein mL64 family.</text>
</comment>
<evidence type="ECO:0000256" key="7">
    <source>
        <dbReference type="ARBA" id="ARBA00023242"/>
    </source>
</evidence>
<evidence type="ECO:0000256" key="8">
    <source>
        <dbReference type="ARBA" id="ARBA00023274"/>
    </source>
</evidence>
<evidence type="ECO:0000256" key="13">
    <source>
        <dbReference type="ARBA" id="ARBA00060144"/>
    </source>
</evidence>
<feature type="region of interest" description="Disordered" evidence="14">
    <location>
        <begin position="215"/>
        <end position="271"/>
    </location>
</feature>
<dbReference type="PANTHER" id="PTHR31761">
    <property type="entry name" value="GROWTH ARREST AND DNA DAMAGE-INDUCIBLE PROTEINS-INTERACTING PROTEIN 1 GADD45GIP1"/>
    <property type="match status" value="1"/>
</dbReference>